<name>A0AA40FCB4_9PEZI</name>
<sequence length="820" mass="93238">MPTGPTQDAPAGPIHDPPAGPQLSLPDYENDYPLVPPGRQAIRLIQIQPRPKDSEGLPSSTPIELKMRVVILDPETQLLNGENAEPAGRPSPRGLGRLAAKFKPAPDLRPVPLCEIPEGEPKTRDRFKWEGLGNYVAMSYSWGRKEEWEMTEKDREDARKTAVRHEEEDRERIKLNPAYVRPPPEDDYHGTYPYDDNDVHFVLLDGKRVGVRYNLWAALLAFREMTIFKDGMWLWNDALCINQQPTPAGKEDRAIQLPLMSLIYRQAGNVIVHLGGGYYRNENTPWVLEYMQDIGANYRTEYYEALDHADPTVAHSHRFQAKLELEKSAKEWVEDAQADIRTSARQADTDATMISLYDFFDRPYWRRLWIIQELSMAHHSAPILCGDYVTQWRYVRDAALLLCMMADTVRDAMQRALSGRGRKMMREPSFEHVAAIAELAFAGNRRQIPRTNEILFMLQPGVLDVEKHRGGKATGVSMPLLKTLDQTPIHQALTLAADASCGWDRDRVLGLLAIPALRERLPLRNDQDFARLPATDIYIQFAKACIEADHSLDIFSILEGGWQGPDDDVRRNLPSWCPRFHIKTKIGRIEGDCWHAQPRFPKYDRYNFESIEFEEEMAPKFEGENMIVPGWVIDTVDALGAISASDMPNVNPGRLPLTFAESWPENDDGFLYRRNFDFIEANKDLPIAGEPFSSYFKRQPVSNFSTYTRSTTGEHAYHQIAGAHRAMEARTNCRRMMTTSKQPLMGLVPAATQQGDIVIILWYHSRPLIASCIIPDGADEDSDEMWFRIKGEAFIPGVMDGELADQGILDALPMTKFVFI</sequence>
<comment type="caution">
    <text evidence="3">The sequence shown here is derived from an EMBL/GenBank/DDBJ whole genome shotgun (WGS) entry which is preliminary data.</text>
</comment>
<evidence type="ECO:0000259" key="2">
    <source>
        <dbReference type="Pfam" id="PF06985"/>
    </source>
</evidence>
<dbReference type="PANTHER" id="PTHR24148">
    <property type="entry name" value="ANKYRIN REPEAT DOMAIN-CONTAINING PROTEIN 39 HOMOLOG-RELATED"/>
    <property type="match status" value="1"/>
</dbReference>
<dbReference type="PANTHER" id="PTHR24148:SF64">
    <property type="entry name" value="HETEROKARYON INCOMPATIBILITY DOMAIN-CONTAINING PROTEIN"/>
    <property type="match status" value="1"/>
</dbReference>
<evidence type="ECO:0000256" key="1">
    <source>
        <dbReference type="SAM" id="MobiDB-lite"/>
    </source>
</evidence>
<proteinExistence type="predicted"/>
<dbReference type="EMBL" id="JAUKUD010000001">
    <property type="protein sequence ID" value="KAK0755154.1"/>
    <property type="molecule type" value="Genomic_DNA"/>
</dbReference>
<accession>A0AA40FCB4</accession>
<dbReference type="Proteomes" id="UP001172155">
    <property type="component" value="Unassembled WGS sequence"/>
</dbReference>
<feature type="region of interest" description="Disordered" evidence="1">
    <location>
        <begin position="1"/>
        <end position="39"/>
    </location>
</feature>
<organism evidence="3 4">
    <name type="scientific">Schizothecium vesticola</name>
    <dbReference type="NCBI Taxonomy" id="314040"/>
    <lineage>
        <taxon>Eukaryota</taxon>
        <taxon>Fungi</taxon>
        <taxon>Dikarya</taxon>
        <taxon>Ascomycota</taxon>
        <taxon>Pezizomycotina</taxon>
        <taxon>Sordariomycetes</taxon>
        <taxon>Sordariomycetidae</taxon>
        <taxon>Sordariales</taxon>
        <taxon>Schizotheciaceae</taxon>
        <taxon>Schizothecium</taxon>
    </lineage>
</organism>
<keyword evidence="4" id="KW-1185">Reference proteome</keyword>
<gene>
    <name evidence="3" type="ORF">B0T18DRAFT_316878</name>
</gene>
<feature type="domain" description="Heterokaryon incompatibility" evidence="2">
    <location>
        <begin position="135"/>
        <end position="373"/>
    </location>
</feature>
<dbReference type="AlphaFoldDB" id="A0AA40FCB4"/>
<evidence type="ECO:0000313" key="4">
    <source>
        <dbReference type="Proteomes" id="UP001172155"/>
    </source>
</evidence>
<dbReference type="InterPro" id="IPR052895">
    <property type="entry name" value="HetReg/Transcr_Mod"/>
</dbReference>
<protein>
    <submittedName>
        <fullName evidence="3">Heterokaryon incompatibility protein-domain-containing protein</fullName>
    </submittedName>
</protein>
<dbReference type="InterPro" id="IPR010730">
    <property type="entry name" value="HET"/>
</dbReference>
<dbReference type="Pfam" id="PF06985">
    <property type="entry name" value="HET"/>
    <property type="match status" value="1"/>
</dbReference>
<evidence type="ECO:0000313" key="3">
    <source>
        <dbReference type="EMBL" id="KAK0755154.1"/>
    </source>
</evidence>
<reference evidence="3" key="1">
    <citation type="submission" date="2023-06" db="EMBL/GenBank/DDBJ databases">
        <title>Genome-scale phylogeny and comparative genomics of the fungal order Sordariales.</title>
        <authorList>
            <consortium name="Lawrence Berkeley National Laboratory"/>
            <person name="Hensen N."/>
            <person name="Bonometti L."/>
            <person name="Westerberg I."/>
            <person name="Brannstrom I.O."/>
            <person name="Guillou S."/>
            <person name="Cros-Aarteil S."/>
            <person name="Calhoun S."/>
            <person name="Haridas S."/>
            <person name="Kuo A."/>
            <person name="Mondo S."/>
            <person name="Pangilinan J."/>
            <person name="Riley R."/>
            <person name="LaButti K."/>
            <person name="Andreopoulos B."/>
            <person name="Lipzen A."/>
            <person name="Chen C."/>
            <person name="Yanf M."/>
            <person name="Daum C."/>
            <person name="Ng V."/>
            <person name="Clum A."/>
            <person name="Steindorff A."/>
            <person name="Ohm R."/>
            <person name="Martin F."/>
            <person name="Silar P."/>
            <person name="Natvig D."/>
            <person name="Lalanne C."/>
            <person name="Gautier V."/>
            <person name="Ament-velasquez S.L."/>
            <person name="Kruys A."/>
            <person name="Hutchinson M.I."/>
            <person name="Powell A.J."/>
            <person name="Barry K."/>
            <person name="Miller A.N."/>
            <person name="Grigoriev I.V."/>
            <person name="Debuchy R."/>
            <person name="Gladieux P."/>
            <person name="Thoren M.H."/>
            <person name="Johannesson H."/>
        </authorList>
    </citation>
    <scope>NUCLEOTIDE SEQUENCE</scope>
    <source>
        <strain evidence="3">SMH3187-1</strain>
    </source>
</reference>